<sequence length="288" mass="31914">MKKILLTTTLLMLLLPAVAATDTTAKDSTKRAWKVTGESSLGFSQVALSNWSAGGESSYSLNALVNLNATRTWGRNIWQNTLNMGYGIQQMEHQGTKKLNDQLIINTQYGYRASGKWYYTGRLNLQTQLTKGYDYNVTPKQFTSTWFAPAYLLASVGMEYINTSKTLSVLISPATAKYTIVDNGYLSSIGAFGVKVGERSRSEFGGAAIAKYKKADIIKNVNLETSLSLFSNYGDKPQNIDISWQLLAFMKINKFLSTSISTQLLYDDNVDGEVQLKEILTVGLAYTF</sequence>
<reference evidence="2 3" key="1">
    <citation type="submission" date="2019-03" db="EMBL/GenBank/DDBJ databases">
        <title>Genomic Encyclopedia of Archaeal and Bacterial Type Strains, Phase II (KMG-II): from individual species to whole genera.</title>
        <authorList>
            <person name="Goeker M."/>
        </authorList>
    </citation>
    <scope>NUCLEOTIDE SEQUENCE [LARGE SCALE GENOMIC DNA]</scope>
    <source>
        <strain evidence="2 3">RL-C</strain>
    </source>
</reference>
<name>A0A4R2EP54_9BACT</name>
<proteinExistence type="predicted"/>
<organism evidence="2 3">
    <name type="scientific">Acetobacteroides hydrogenigenes</name>
    <dbReference type="NCBI Taxonomy" id="979970"/>
    <lineage>
        <taxon>Bacteria</taxon>
        <taxon>Pseudomonadati</taxon>
        <taxon>Bacteroidota</taxon>
        <taxon>Bacteroidia</taxon>
        <taxon>Bacteroidales</taxon>
        <taxon>Rikenellaceae</taxon>
        <taxon>Acetobacteroides</taxon>
    </lineage>
</organism>
<evidence type="ECO:0008006" key="4">
    <source>
        <dbReference type="Google" id="ProtNLM"/>
    </source>
</evidence>
<protein>
    <recommendedName>
        <fullName evidence="4">DUF3078 domain-containing protein</fullName>
    </recommendedName>
</protein>
<feature type="signal peptide" evidence="1">
    <location>
        <begin position="1"/>
        <end position="19"/>
    </location>
</feature>
<evidence type="ECO:0000313" key="3">
    <source>
        <dbReference type="Proteomes" id="UP000294830"/>
    </source>
</evidence>
<dbReference type="AlphaFoldDB" id="A0A4R2EP54"/>
<dbReference type="EMBL" id="SLWB01000004">
    <property type="protein sequence ID" value="TCN70107.1"/>
    <property type="molecule type" value="Genomic_DNA"/>
</dbReference>
<evidence type="ECO:0000313" key="2">
    <source>
        <dbReference type="EMBL" id="TCN70107.1"/>
    </source>
</evidence>
<comment type="caution">
    <text evidence="2">The sequence shown here is derived from an EMBL/GenBank/DDBJ whole genome shotgun (WGS) entry which is preliminary data.</text>
</comment>
<gene>
    <name evidence="2" type="ORF">CLV25_10458</name>
</gene>
<dbReference type="InterPro" id="IPR021428">
    <property type="entry name" value="DUF3078"/>
</dbReference>
<dbReference type="Pfam" id="PF11276">
    <property type="entry name" value="DUF3078"/>
    <property type="match status" value="1"/>
</dbReference>
<accession>A0A4R2EP54</accession>
<feature type="chain" id="PRO_5020367481" description="DUF3078 domain-containing protein" evidence="1">
    <location>
        <begin position="20"/>
        <end position="288"/>
    </location>
</feature>
<dbReference type="RefSeq" id="WP_131838668.1">
    <property type="nucleotide sequence ID" value="NZ_SLWB01000004.1"/>
</dbReference>
<dbReference type="Proteomes" id="UP000294830">
    <property type="component" value="Unassembled WGS sequence"/>
</dbReference>
<keyword evidence="1" id="KW-0732">Signal</keyword>
<keyword evidence="3" id="KW-1185">Reference proteome</keyword>
<evidence type="ECO:0000256" key="1">
    <source>
        <dbReference type="SAM" id="SignalP"/>
    </source>
</evidence>
<dbReference type="OrthoDB" id="1495718at2"/>